<proteinExistence type="predicted"/>
<evidence type="ECO:0000256" key="2">
    <source>
        <dbReference type="SAM" id="Phobius"/>
    </source>
</evidence>
<evidence type="ECO:0000313" key="3">
    <source>
        <dbReference type="EMBL" id="KAK7199406.1"/>
    </source>
</evidence>
<organism evidence="3 4">
    <name type="scientific">Novymonas esmeraldas</name>
    <dbReference type="NCBI Taxonomy" id="1808958"/>
    <lineage>
        <taxon>Eukaryota</taxon>
        <taxon>Discoba</taxon>
        <taxon>Euglenozoa</taxon>
        <taxon>Kinetoplastea</taxon>
        <taxon>Metakinetoplastina</taxon>
        <taxon>Trypanosomatida</taxon>
        <taxon>Trypanosomatidae</taxon>
        <taxon>Novymonas</taxon>
    </lineage>
</organism>
<comment type="caution">
    <text evidence="3">The sequence shown here is derived from an EMBL/GenBank/DDBJ whole genome shotgun (WGS) entry which is preliminary data.</text>
</comment>
<accession>A0AAW0F1X8</accession>
<evidence type="ECO:0008006" key="5">
    <source>
        <dbReference type="Google" id="ProtNLM"/>
    </source>
</evidence>
<sequence>MGSVNTNTATASREDHPTMYVSSPSETEKVKGALHSCMHCCMNWFACSVSVLIMLMMRPVFISGRASALLEIVNTFSKISVFRAERYCRPPFTLKYV</sequence>
<protein>
    <recommendedName>
        <fullName evidence="5">Transmembrane protein</fullName>
    </recommendedName>
</protein>
<keyword evidence="2" id="KW-0472">Membrane</keyword>
<keyword evidence="4" id="KW-1185">Reference proteome</keyword>
<feature type="transmembrane region" description="Helical" evidence="2">
    <location>
        <begin position="33"/>
        <end position="55"/>
    </location>
</feature>
<reference evidence="3 4" key="1">
    <citation type="journal article" date="2021" name="MBio">
        <title>A New Model Trypanosomatid, Novymonas esmeraldas: Genomic Perception of Its 'Candidatus Pandoraea novymonadis' Endosymbiont.</title>
        <authorList>
            <person name="Zakharova A."/>
            <person name="Saura A."/>
            <person name="Butenko A."/>
            <person name="Podesvova L."/>
            <person name="Warmusova S."/>
            <person name="Kostygov A.Y."/>
            <person name="Nenarokova A."/>
            <person name="Lukes J."/>
            <person name="Opperdoes F.R."/>
            <person name="Yurchenko V."/>
        </authorList>
    </citation>
    <scope>NUCLEOTIDE SEQUENCE [LARGE SCALE GENOMIC DNA]</scope>
    <source>
        <strain evidence="3 4">E262AT.01</strain>
    </source>
</reference>
<feature type="compositionally biased region" description="Polar residues" evidence="1">
    <location>
        <begin position="1"/>
        <end position="11"/>
    </location>
</feature>
<feature type="region of interest" description="Disordered" evidence="1">
    <location>
        <begin position="1"/>
        <end position="23"/>
    </location>
</feature>
<evidence type="ECO:0000256" key="1">
    <source>
        <dbReference type="SAM" id="MobiDB-lite"/>
    </source>
</evidence>
<dbReference type="EMBL" id="JAECZO010000343">
    <property type="protein sequence ID" value="KAK7199406.1"/>
    <property type="molecule type" value="Genomic_DNA"/>
</dbReference>
<name>A0AAW0F1X8_9TRYP</name>
<keyword evidence="2" id="KW-1133">Transmembrane helix</keyword>
<dbReference type="Proteomes" id="UP001430356">
    <property type="component" value="Unassembled WGS sequence"/>
</dbReference>
<dbReference type="AlphaFoldDB" id="A0AAW0F1X8"/>
<gene>
    <name evidence="3" type="ORF">NESM_000914400</name>
</gene>
<keyword evidence="2" id="KW-0812">Transmembrane</keyword>
<evidence type="ECO:0000313" key="4">
    <source>
        <dbReference type="Proteomes" id="UP001430356"/>
    </source>
</evidence>